<organism evidence="27 28">
    <name type="scientific">Branchiostoma floridae</name>
    <name type="common">Florida lancelet</name>
    <name type="synonym">Amphioxus</name>
    <dbReference type="NCBI Taxonomy" id="7739"/>
    <lineage>
        <taxon>Eukaryota</taxon>
        <taxon>Metazoa</taxon>
        <taxon>Chordata</taxon>
        <taxon>Cephalochordata</taxon>
        <taxon>Leptocardii</taxon>
        <taxon>Amphioxiformes</taxon>
        <taxon>Branchiostomatidae</taxon>
        <taxon>Branchiostoma</taxon>
    </lineage>
</organism>
<evidence type="ECO:0000256" key="13">
    <source>
        <dbReference type="ARBA" id="ARBA00047918"/>
    </source>
</evidence>
<dbReference type="FunFam" id="3.20.20.60:FF:000014">
    <property type="entry name" value="Citrate lyase subunit beta-like protein"/>
    <property type="match status" value="1"/>
</dbReference>
<evidence type="ECO:0000256" key="23">
    <source>
        <dbReference type="ARBA" id="ARBA00083020"/>
    </source>
</evidence>
<dbReference type="Pfam" id="PF03328">
    <property type="entry name" value="HpcH_HpaI"/>
    <property type="match status" value="1"/>
</dbReference>
<evidence type="ECO:0000256" key="25">
    <source>
        <dbReference type="PIRSR" id="PIRSR015582-2"/>
    </source>
</evidence>
<proteinExistence type="inferred from homology"/>
<comment type="catalytic activity">
    <reaction evidence="15">
        <text>(3S)-citramalyl-CoA = pyruvate + acetyl-CoA</text>
        <dbReference type="Rhea" id="RHEA:22612"/>
        <dbReference type="ChEBI" id="CHEBI:15361"/>
        <dbReference type="ChEBI" id="CHEBI:57288"/>
        <dbReference type="ChEBI" id="CHEBI:58668"/>
        <dbReference type="EC" id="4.1.3.25"/>
    </reaction>
</comment>
<dbReference type="GO" id="GO:0016787">
    <property type="term" value="F:hydrolase activity"/>
    <property type="evidence" value="ECO:0007669"/>
    <property type="project" value="UniProtKB-KW"/>
</dbReference>
<dbReference type="EC" id="3.1.2.30" evidence="18"/>
<gene>
    <name evidence="28" type="primary">LOC118427312</name>
</gene>
<accession>A0A9J7M2R7</accession>
<evidence type="ECO:0000256" key="21">
    <source>
        <dbReference type="ARBA" id="ARBA00076231"/>
    </source>
</evidence>
<keyword evidence="7" id="KW-0378">Hydrolase</keyword>
<comment type="catalytic activity">
    <reaction evidence="14">
        <text>propanoyl-CoA + glyoxylate + H2O = 3-methylmalate + CoA + H(+)</text>
        <dbReference type="Rhea" id="RHEA:47628"/>
        <dbReference type="ChEBI" id="CHEBI:15377"/>
        <dbReference type="ChEBI" id="CHEBI:15378"/>
        <dbReference type="ChEBI" id="CHEBI:36655"/>
        <dbReference type="ChEBI" id="CHEBI:57287"/>
        <dbReference type="ChEBI" id="CHEBI:57392"/>
        <dbReference type="ChEBI" id="CHEBI:87810"/>
    </reaction>
</comment>
<dbReference type="EC" id="4.1.3.25" evidence="19"/>
<dbReference type="GO" id="GO:0005739">
    <property type="term" value="C:mitochondrion"/>
    <property type="evidence" value="ECO:0007669"/>
    <property type="project" value="UniProtKB-SubCell"/>
</dbReference>
<keyword evidence="11" id="KW-0496">Mitochondrion</keyword>
<evidence type="ECO:0000256" key="7">
    <source>
        <dbReference type="ARBA" id="ARBA00022801"/>
    </source>
</evidence>
<comment type="function">
    <text evidence="16">Mitochondrial citramalyl-CoA lyase indirectly involved in the vitamin B12 metabolism. Converts citramalyl-CoA into acetyl-CoA and pyruvate in the C5-dicarboxylate catabolism pathway. The C5-dicarboxylate catabolism pathway is required to detoxify itaconate, a vitamin B12-poisoning metabolite. Also acts as a malate synthase in vitro, converting glyoxylate and acetyl-CoA to malate. Also displays malyl-CoA thioesterase activity. Also acts as a beta-methylmalate synthase in vitro, by mediating conversion of glyoxylate and propionyl-CoA to beta-methylmalate. Also has very weak citramalate synthase activity in vitro.</text>
</comment>
<dbReference type="SUPFAM" id="SSF51621">
    <property type="entry name" value="Phosphoenolpyruvate/pyruvate domain"/>
    <property type="match status" value="1"/>
</dbReference>
<feature type="binding site" evidence="24">
    <location>
        <position position="163"/>
    </location>
    <ligand>
        <name>substrate</name>
    </ligand>
</feature>
<dbReference type="Gene3D" id="3.20.20.60">
    <property type="entry name" value="Phosphoenolpyruvate-binding domains"/>
    <property type="match status" value="1"/>
</dbReference>
<dbReference type="GO" id="GO:0047777">
    <property type="term" value="F:(S)-citramalyl-CoA lyase activity"/>
    <property type="evidence" value="ECO:0000318"/>
    <property type="project" value="GO_Central"/>
</dbReference>
<dbReference type="AlphaFoldDB" id="A0A9J7M2R7"/>
<evidence type="ECO:0000256" key="14">
    <source>
        <dbReference type="ARBA" id="ARBA00051623"/>
    </source>
</evidence>
<keyword evidence="27" id="KW-1185">Reference proteome</keyword>
<evidence type="ECO:0000256" key="17">
    <source>
        <dbReference type="ARBA" id="ARBA00061542"/>
    </source>
</evidence>
<evidence type="ECO:0000256" key="18">
    <source>
        <dbReference type="ARBA" id="ARBA00066460"/>
    </source>
</evidence>
<dbReference type="PANTHER" id="PTHR11105">
    <property type="entry name" value="CITRATE LYASE SUBUNIT BETA-RELATED"/>
    <property type="match status" value="1"/>
</dbReference>
<evidence type="ECO:0000256" key="22">
    <source>
        <dbReference type="ARBA" id="ARBA00076788"/>
    </source>
</evidence>
<comment type="subcellular location">
    <subcellularLocation>
        <location evidence="2">Mitochondrion</location>
    </subcellularLocation>
</comment>
<keyword evidence="10" id="KW-0007">Acetylation</keyword>
<evidence type="ECO:0000313" key="28">
    <source>
        <dbReference type="RefSeq" id="XP_035692933.1"/>
    </source>
</evidence>
<dbReference type="InterPro" id="IPR040186">
    <property type="entry name" value="Citramalyl-CoA_lyase"/>
</dbReference>
<evidence type="ECO:0000256" key="15">
    <source>
        <dbReference type="ARBA" id="ARBA00051672"/>
    </source>
</evidence>
<feature type="binding site" evidence="24">
    <location>
        <position position="99"/>
    </location>
    <ligand>
        <name>substrate</name>
    </ligand>
</feature>
<evidence type="ECO:0000259" key="26">
    <source>
        <dbReference type="Pfam" id="PF03328"/>
    </source>
</evidence>
<evidence type="ECO:0000256" key="5">
    <source>
        <dbReference type="ARBA" id="ARBA00022679"/>
    </source>
</evidence>
<comment type="subunit">
    <text evidence="3">Homotrimer.</text>
</comment>
<evidence type="ECO:0000256" key="4">
    <source>
        <dbReference type="ARBA" id="ARBA00012636"/>
    </source>
</evidence>
<dbReference type="RefSeq" id="XP_035692933.1">
    <property type="nucleotide sequence ID" value="XM_035837040.1"/>
</dbReference>
<dbReference type="EC" id="2.3.3.9" evidence="4"/>
<sequence length="336" mass="36897">MAAPTKLGRVLCRTLPRVSSSLRSYCTAQEPPPYRPRRALMYVPGNDERKILKIPTLDVDCAVLDCEDGVAANKKDEARANITRMLDEVDFGRTECVVRVNSVDSELADDDLLAILRAKNLPSGIMLPKVDSVEELQQFAANLNAAVAEIEANPIFNLITMVESARGLMNLQAILEEAFNLVDMSPFRLAAVTFGSDDFCADIGASRTSDAKELMYARQKVVVTAKAFGLQAIDLVSIDFKDTESLRRQSEEGAKMGFTGKQVIHPLQVPIVQQAFSPSPERVVWARGLIQAFQQHQQEGKGAFVYEGKMIDKPSLLQAQNVVQLAEAVEPSGSQQ</sequence>
<evidence type="ECO:0000256" key="12">
    <source>
        <dbReference type="ARBA" id="ARBA00023239"/>
    </source>
</evidence>
<keyword evidence="5" id="KW-0808">Transferase</keyword>
<evidence type="ECO:0000256" key="1">
    <source>
        <dbReference type="ARBA" id="ARBA00001946"/>
    </source>
</evidence>
<dbReference type="KEGG" id="bfo:118427312"/>
<feature type="domain" description="HpcH/HpaI aldolase/citrate lyase" evidence="26">
    <location>
        <begin position="38"/>
        <end position="266"/>
    </location>
</feature>
<evidence type="ECO:0000256" key="2">
    <source>
        <dbReference type="ARBA" id="ARBA00004173"/>
    </source>
</evidence>
<dbReference type="GO" id="GO:0106064">
    <property type="term" value="P:regulation of cobalamin metabolic process"/>
    <property type="evidence" value="ECO:0000318"/>
    <property type="project" value="GO_Central"/>
</dbReference>
<keyword evidence="9" id="KW-0809">Transit peptide</keyword>
<evidence type="ECO:0000256" key="24">
    <source>
        <dbReference type="PIRSR" id="PIRSR015582-1"/>
    </source>
</evidence>
<evidence type="ECO:0000256" key="19">
    <source>
        <dbReference type="ARBA" id="ARBA00066840"/>
    </source>
</evidence>
<dbReference type="PANTHER" id="PTHR11105:SF0">
    <property type="entry name" value="CITRAMALYL-COA LYASE, MITOCHONDRIAL"/>
    <property type="match status" value="1"/>
</dbReference>
<feature type="binding site" evidence="25">
    <location>
        <position position="198"/>
    </location>
    <ligand>
        <name>Mg(2+)</name>
        <dbReference type="ChEBI" id="CHEBI:18420"/>
    </ligand>
</feature>
<keyword evidence="6 25" id="KW-0479">Metal-binding</keyword>
<evidence type="ECO:0000256" key="6">
    <source>
        <dbReference type="ARBA" id="ARBA00022723"/>
    </source>
</evidence>
<evidence type="ECO:0000256" key="3">
    <source>
        <dbReference type="ARBA" id="ARBA00011233"/>
    </source>
</evidence>
<evidence type="ECO:0000256" key="11">
    <source>
        <dbReference type="ARBA" id="ARBA00023128"/>
    </source>
</evidence>
<evidence type="ECO:0000256" key="20">
    <source>
        <dbReference type="ARBA" id="ARBA00072098"/>
    </source>
</evidence>
<dbReference type="GO" id="GO:0004474">
    <property type="term" value="F:malate synthase activity"/>
    <property type="evidence" value="ECO:0007669"/>
    <property type="project" value="UniProtKB-EC"/>
</dbReference>
<evidence type="ECO:0000256" key="10">
    <source>
        <dbReference type="ARBA" id="ARBA00022990"/>
    </source>
</evidence>
<comment type="cofactor">
    <cofactor evidence="1">
        <name>Mg(2+)</name>
        <dbReference type="ChEBI" id="CHEBI:18420"/>
    </cofactor>
</comment>
<evidence type="ECO:0000256" key="8">
    <source>
        <dbReference type="ARBA" id="ARBA00022842"/>
    </source>
</evidence>
<keyword evidence="8 25" id="KW-0460">Magnesium</keyword>
<protein>
    <recommendedName>
        <fullName evidence="20">Citramalyl-CoA lyase, mitochondrial</fullName>
        <ecNumber evidence="4">2.3.3.9</ecNumber>
        <ecNumber evidence="18">3.1.2.30</ecNumber>
        <ecNumber evidence="19">4.1.3.25</ecNumber>
    </recommendedName>
    <alternativeName>
        <fullName evidence="22">(3S)-malyl-CoA thioesterase</fullName>
    </alternativeName>
    <alternativeName>
        <fullName evidence="23">Beta-methylmalate synthase</fullName>
    </alternativeName>
    <alternativeName>
        <fullName evidence="21">Malate synthase</fullName>
    </alternativeName>
</protein>
<dbReference type="InterPro" id="IPR015813">
    <property type="entry name" value="Pyrv/PenolPyrv_kinase-like_dom"/>
</dbReference>
<comment type="similarity">
    <text evidence="17">Belongs to the HpcH/HpaI aldolase family. Citrate lyase beta subunit-like subfamily.</text>
</comment>
<evidence type="ECO:0000256" key="9">
    <source>
        <dbReference type="ARBA" id="ARBA00022946"/>
    </source>
</evidence>
<dbReference type="GO" id="GO:0046872">
    <property type="term" value="F:metal ion binding"/>
    <property type="evidence" value="ECO:0007669"/>
    <property type="project" value="UniProtKB-KW"/>
</dbReference>
<name>A0A9J7M2R7_BRAFL</name>
<dbReference type="GeneID" id="118427312"/>
<dbReference type="PIRSF" id="PIRSF015582">
    <property type="entry name" value="Cit_lyase_B"/>
    <property type="match status" value="1"/>
</dbReference>
<dbReference type="Proteomes" id="UP000001554">
    <property type="component" value="Chromosome 12"/>
</dbReference>
<dbReference type="InterPro" id="IPR011206">
    <property type="entry name" value="Citrate_lyase_beta/mcl1/mcl2"/>
</dbReference>
<dbReference type="OMA" id="AWLFCPA"/>
<keyword evidence="12" id="KW-0456">Lyase</keyword>
<reference evidence="28" key="2">
    <citation type="submission" date="2025-08" db="UniProtKB">
        <authorList>
            <consortium name="RefSeq"/>
        </authorList>
    </citation>
    <scope>IDENTIFICATION</scope>
    <source>
        <strain evidence="28">S238N-H82</strain>
        <tissue evidence="28">Testes</tissue>
    </source>
</reference>
<feature type="binding site" evidence="25">
    <location>
        <position position="163"/>
    </location>
    <ligand>
        <name>Mg(2+)</name>
        <dbReference type="ChEBI" id="CHEBI:18420"/>
    </ligand>
</feature>
<reference evidence="27" key="1">
    <citation type="journal article" date="2020" name="Nat. Ecol. Evol.">
        <title>Deeply conserved synteny resolves early events in vertebrate evolution.</title>
        <authorList>
            <person name="Simakov O."/>
            <person name="Marletaz F."/>
            <person name="Yue J.X."/>
            <person name="O'Connell B."/>
            <person name="Jenkins J."/>
            <person name="Brandt A."/>
            <person name="Calef R."/>
            <person name="Tung C.H."/>
            <person name="Huang T.K."/>
            <person name="Schmutz J."/>
            <person name="Satoh N."/>
            <person name="Yu J.K."/>
            <person name="Putnam N.H."/>
            <person name="Green R.E."/>
            <person name="Rokhsar D.S."/>
        </authorList>
    </citation>
    <scope>NUCLEOTIDE SEQUENCE [LARGE SCALE GENOMIC DNA]</scope>
    <source>
        <strain evidence="27">S238N-H82</strain>
    </source>
</reference>
<comment type="catalytic activity">
    <reaction evidence="13">
        <text>glyoxylate + acetyl-CoA + H2O = (S)-malate + CoA + H(+)</text>
        <dbReference type="Rhea" id="RHEA:18181"/>
        <dbReference type="ChEBI" id="CHEBI:15377"/>
        <dbReference type="ChEBI" id="CHEBI:15378"/>
        <dbReference type="ChEBI" id="CHEBI:15589"/>
        <dbReference type="ChEBI" id="CHEBI:36655"/>
        <dbReference type="ChEBI" id="CHEBI:57287"/>
        <dbReference type="ChEBI" id="CHEBI:57288"/>
        <dbReference type="EC" id="2.3.3.9"/>
    </reaction>
</comment>
<evidence type="ECO:0000256" key="16">
    <source>
        <dbReference type="ARBA" id="ARBA00055540"/>
    </source>
</evidence>
<dbReference type="OrthoDB" id="1773at2759"/>
<evidence type="ECO:0000313" key="27">
    <source>
        <dbReference type="Proteomes" id="UP000001554"/>
    </source>
</evidence>
<dbReference type="InterPro" id="IPR040442">
    <property type="entry name" value="Pyrv_kinase-like_dom_sf"/>
</dbReference>
<dbReference type="InterPro" id="IPR005000">
    <property type="entry name" value="Aldolase/citrate-lyase_domain"/>
</dbReference>